<dbReference type="NCBIfam" id="TIGR01066">
    <property type="entry name" value="rplM_bact"/>
    <property type="match status" value="1"/>
</dbReference>
<dbReference type="InterPro" id="IPR005823">
    <property type="entry name" value="Ribosomal_uL13_bac-type"/>
</dbReference>
<dbReference type="GO" id="GO:0003729">
    <property type="term" value="F:mRNA binding"/>
    <property type="evidence" value="ECO:0007669"/>
    <property type="project" value="TreeGrafter"/>
</dbReference>
<comment type="caution">
    <text evidence="5">The sequence shown here is derived from an EMBL/GenBank/DDBJ whole genome shotgun (WGS) entry which is preliminary data.</text>
</comment>
<organism evidence="5 6">
    <name type="scientific">Candidatus Gottesmanbacteria bacterium GW2011_GWA2_43_14</name>
    <dbReference type="NCBI Taxonomy" id="1618443"/>
    <lineage>
        <taxon>Bacteria</taxon>
        <taxon>Candidatus Gottesmaniibacteriota</taxon>
    </lineage>
</organism>
<dbReference type="GO" id="GO:0017148">
    <property type="term" value="P:negative regulation of translation"/>
    <property type="evidence" value="ECO:0007669"/>
    <property type="project" value="TreeGrafter"/>
</dbReference>
<dbReference type="GO" id="GO:0003735">
    <property type="term" value="F:structural constituent of ribosome"/>
    <property type="evidence" value="ECO:0007669"/>
    <property type="project" value="InterPro"/>
</dbReference>
<dbReference type="EMBL" id="LCFP01000012">
    <property type="protein sequence ID" value="KKS96039.1"/>
    <property type="molecule type" value="Genomic_DNA"/>
</dbReference>
<dbReference type="PATRIC" id="fig|1618443.3.peg.1394"/>
<dbReference type="InterPro" id="IPR036899">
    <property type="entry name" value="Ribosomal_uL13_sf"/>
</dbReference>
<dbReference type="PIRSF" id="PIRSF002181">
    <property type="entry name" value="Ribosomal_L13"/>
    <property type="match status" value="1"/>
</dbReference>
<dbReference type="GO" id="GO:0006412">
    <property type="term" value="P:translation"/>
    <property type="evidence" value="ECO:0007669"/>
    <property type="project" value="UniProtKB-UniRule"/>
</dbReference>
<name>A0A0G1DEI7_9BACT</name>
<sequence>MKGATRPTRSGEIVRNWHLIDLKGKILGRAAGDIAAKLIGKSKPYFVPNLDCGDYVIVVNATGVEVTGKKESQKEYHHFSGYPGGLKRKPYHRVMQEKPERIIQEAVSGMLPKNKLRDSMLTRLYVYPGSEHPYKAKLTK</sequence>
<evidence type="ECO:0000256" key="2">
    <source>
        <dbReference type="ARBA" id="ARBA00022980"/>
    </source>
</evidence>
<dbReference type="GO" id="GO:0005840">
    <property type="term" value="C:ribosome"/>
    <property type="evidence" value="ECO:0007669"/>
    <property type="project" value="UniProtKB-KW"/>
</dbReference>
<dbReference type="InterPro" id="IPR005822">
    <property type="entry name" value="Ribosomal_uL13"/>
</dbReference>
<gene>
    <name evidence="4" type="primary">rplM</name>
    <name evidence="5" type="ORF">UV73_C0012G0067</name>
</gene>
<keyword evidence="2 4" id="KW-0689">Ribosomal protein</keyword>
<evidence type="ECO:0000313" key="6">
    <source>
        <dbReference type="Proteomes" id="UP000034894"/>
    </source>
</evidence>
<dbReference type="Gene3D" id="3.90.1180.10">
    <property type="entry name" value="Ribosomal protein L13"/>
    <property type="match status" value="1"/>
</dbReference>
<reference evidence="5 6" key="1">
    <citation type="journal article" date="2015" name="Nature">
        <title>rRNA introns, odd ribosomes, and small enigmatic genomes across a large radiation of phyla.</title>
        <authorList>
            <person name="Brown C.T."/>
            <person name="Hug L.A."/>
            <person name="Thomas B.C."/>
            <person name="Sharon I."/>
            <person name="Castelle C.J."/>
            <person name="Singh A."/>
            <person name="Wilkins M.J."/>
            <person name="Williams K.H."/>
            <person name="Banfield J.F."/>
        </authorList>
    </citation>
    <scope>NUCLEOTIDE SEQUENCE [LARGE SCALE GENOMIC DNA]</scope>
</reference>
<dbReference type="SUPFAM" id="SSF52161">
    <property type="entry name" value="Ribosomal protein L13"/>
    <property type="match status" value="1"/>
</dbReference>
<dbReference type="CDD" id="cd00392">
    <property type="entry name" value="Ribosomal_L13"/>
    <property type="match status" value="1"/>
</dbReference>
<dbReference type="PANTHER" id="PTHR11545">
    <property type="entry name" value="RIBOSOMAL PROTEIN L13"/>
    <property type="match status" value="1"/>
</dbReference>
<proteinExistence type="inferred from homology"/>
<dbReference type="PANTHER" id="PTHR11545:SF2">
    <property type="entry name" value="LARGE RIBOSOMAL SUBUNIT PROTEIN UL13M"/>
    <property type="match status" value="1"/>
</dbReference>
<dbReference type="AlphaFoldDB" id="A0A0G1DEI7"/>
<dbReference type="Proteomes" id="UP000034894">
    <property type="component" value="Unassembled WGS sequence"/>
</dbReference>
<comment type="subunit">
    <text evidence="4">Part of the 50S ribosomal subunit.</text>
</comment>
<protein>
    <recommendedName>
        <fullName evidence="4">Large ribosomal subunit protein uL13</fullName>
    </recommendedName>
</protein>
<dbReference type="HAMAP" id="MF_01366">
    <property type="entry name" value="Ribosomal_uL13"/>
    <property type="match status" value="1"/>
</dbReference>
<dbReference type="GO" id="GO:1990904">
    <property type="term" value="C:ribonucleoprotein complex"/>
    <property type="evidence" value="ECO:0007669"/>
    <property type="project" value="UniProtKB-KW"/>
</dbReference>
<dbReference type="Pfam" id="PF00572">
    <property type="entry name" value="Ribosomal_L13"/>
    <property type="match status" value="1"/>
</dbReference>
<comment type="function">
    <text evidence="4">This protein is one of the early assembly proteins of the 50S ribosomal subunit, although it is not seen to bind rRNA by itself. It is important during the early stages of 50S assembly.</text>
</comment>
<keyword evidence="3 4" id="KW-0687">Ribonucleoprotein</keyword>
<accession>A0A0G1DEI7</accession>
<dbReference type="STRING" id="1618443.UV73_C0012G0067"/>
<evidence type="ECO:0000256" key="1">
    <source>
        <dbReference type="ARBA" id="ARBA00006227"/>
    </source>
</evidence>
<comment type="similarity">
    <text evidence="1 4">Belongs to the universal ribosomal protein uL13 family.</text>
</comment>
<evidence type="ECO:0000256" key="3">
    <source>
        <dbReference type="ARBA" id="ARBA00023274"/>
    </source>
</evidence>
<evidence type="ECO:0000256" key="4">
    <source>
        <dbReference type="HAMAP-Rule" id="MF_01366"/>
    </source>
</evidence>
<evidence type="ECO:0000313" key="5">
    <source>
        <dbReference type="EMBL" id="KKS96039.1"/>
    </source>
</evidence>